<comment type="similarity">
    <text evidence="1">Belongs to the GerABKA family.</text>
</comment>
<comment type="caution">
    <text evidence="4">The sequence shown here is derived from an EMBL/GenBank/DDBJ whole genome shotgun (WGS) entry which is preliminary data.</text>
</comment>
<evidence type="ECO:0000256" key="3">
    <source>
        <dbReference type="SAM" id="Phobius"/>
    </source>
</evidence>
<organism evidence="4 5">
    <name type="scientific">Paenibacillus eucommiae</name>
    <dbReference type="NCBI Taxonomy" id="1355755"/>
    <lineage>
        <taxon>Bacteria</taxon>
        <taxon>Bacillati</taxon>
        <taxon>Bacillota</taxon>
        <taxon>Bacilli</taxon>
        <taxon>Bacillales</taxon>
        <taxon>Paenibacillaceae</taxon>
        <taxon>Paenibacillus</taxon>
    </lineage>
</organism>
<evidence type="ECO:0000256" key="2">
    <source>
        <dbReference type="ARBA" id="ARBA00023136"/>
    </source>
</evidence>
<dbReference type="Pfam" id="PF03323">
    <property type="entry name" value="GerA"/>
    <property type="match status" value="1"/>
</dbReference>
<sequence>MNEQMIRQWFSGSHDVKFYEHTSEYTGLRTLLVYCDGLCDTKFMNEFVLSELDNVTSEGLSSLLVKKYIGNIMLEPVAQPWKKSELSSAIFSGYLLLYFINEQLLAHLNIQRLPQRKPEDSNMENSARGARDGFVEELATNAALIRKRLATTDLRYEEIKIGNIAPTKTGLLYLESIKDRPYIEEARNRLLSLDIDTVLGIAQIEELLSDSPYTLFPLVTYTGRPDFAVECLLKERFIIIVDGNPSVIIAPVNLMLLIKSPEDAYLSYAFVMFTRLIRICSLWVSIALPGFWVSLCEFNQDQLPFPLLATITLARQGLPLSAPMEMFLTLLLLELFREASARLPSSIGQAITVVGGFIIGEAAILSGLISPSMVVISAITAVATSTLINLNLAGIVVLVRLGIFLICSIFGMFGFILCLIFLVWHLSNLRSFGLPYLAPLSPLNPRDVLSALLIKPRKNKNKNKKPFMFDDFKRRDH</sequence>
<evidence type="ECO:0008006" key="6">
    <source>
        <dbReference type="Google" id="ProtNLM"/>
    </source>
</evidence>
<dbReference type="InterPro" id="IPR050768">
    <property type="entry name" value="UPF0353/GerABKA_families"/>
</dbReference>
<dbReference type="RefSeq" id="WP_209972629.1">
    <property type="nucleotide sequence ID" value="NZ_JAGGLB010000011.1"/>
</dbReference>
<keyword evidence="3" id="KW-0812">Transmembrane</keyword>
<protein>
    <recommendedName>
        <fullName evidence="6">Spore germination protein</fullName>
    </recommendedName>
</protein>
<gene>
    <name evidence="4" type="ORF">J2Z66_003509</name>
</gene>
<dbReference type="InterPro" id="IPR004995">
    <property type="entry name" value="Spore_Ger"/>
</dbReference>
<reference evidence="4 5" key="1">
    <citation type="submission" date="2021-03" db="EMBL/GenBank/DDBJ databases">
        <title>Genomic Encyclopedia of Type Strains, Phase IV (KMG-IV): sequencing the most valuable type-strain genomes for metagenomic binning, comparative biology and taxonomic classification.</title>
        <authorList>
            <person name="Goeker M."/>
        </authorList>
    </citation>
    <scope>NUCLEOTIDE SEQUENCE [LARGE SCALE GENOMIC DNA]</scope>
    <source>
        <strain evidence="4 5">DSM 26048</strain>
    </source>
</reference>
<accession>A0ABS4IYF1</accession>
<proteinExistence type="inferred from homology"/>
<dbReference type="Proteomes" id="UP001519287">
    <property type="component" value="Unassembled WGS sequence"/>
</dbReference>
<evidence type="ECO:0000256" key="1">
    <source>
        <dbReference type="ARBA" id="ARBA00005278"/>
    </source>
</evidence>
<dbReference type="PANTHER" id="PTHR22550:SF5">
    <property type="entry name" value="LEUCINE ZIPPER PROTEIN 4"/>
    <property type="match status" value="1"/>
</dbReference>
<feature type="transmembrane region" description="Helical" evidence="3">
    <location>
        <begin position="347"/>
        <end position="369"/>
    </location>
</feature>
<evidence type="ECO:0000313" key="5">
    <source>
        <dbReference type="Proteomes" id="UP001519287"/>
    </source>
</evidence>
<keyword evidence="2 3" id="KW-0472">Membrane</keyword>
<feature type="transmembrane region" description="Helical" evidence="3">
    <location>
        <begin position="403"/>
        <end position="424"/>
    </location>
</feature>
<feature type="transmembrane region" description="Helical" evidence="3">
    <location>
        <begin position="375"/>
        <end position="398"/>
    </location>
</feature>
<evidence type="ECO:0000313" key="4">
    <source>
        <dbReference type="EMBL" id="MBP1991901.1"/>
    </source>
</evidence>
<keyword evidence="3" id="KW-1133">Transmembrane helix</keyword>
<dbReference type="PIRSF" id="PIRSF005690">
    <property type="entry name" value="GerBA"/>
    <property type="match status" value="1"/>
</dbReference>
<dbReference type="PANTHER" id="PTHR22550">
    <property type="entry name" value="SPORE GERMINATION PROTEIN"/>
    <property type="match status" value="1"/>
</dbReference>
<name>A0ABS4IYF1_9BACL</name>
<dbReference type="EMBL" id="JAGGLB010000011">
    <property type="protein sequence ID" value="MBP1991901.1"/>
    <property type="molecule type" value="Genomic_DNA"/>
</dbReference>
<keyword evidence="5" id="KW-1185">Reference proteome</keyword>